<organism evidence="2">
    <name type="scientific">Rhizophora mucronata</name>
    <name type="common">Asiatic mangrove</name>
    <dbReference type="NCBI Taxonomy" id="61149"/>
    <lineage>
        <taxon>Eukaryota</taxon>
        <taxon>Viridiplantae</taxon>
        <taxon>Streptophyta</taxon>
        <taxon>Embryophyta</taxon>
        <taxon>Tracheophyta</taxon>
        <taxon>Spermatophyta</taxon>
        <taxon>Magnoliopsida</taxon>
        <taxon>eudicotyledons</taxon>
        <taxon>Gunneridae</taxon>
        <taxon>Pentapetalae</taxon>
        <taxon>rosids</taxon>
        <taxon>fabids</taxon>
        <taxon>Malpighiales</taxon>
        <taxon>Rhizophoraceae</taxon>
        <taxon>Rhizophora</taxon>
    </lineage>
</organism>
<feature type="compositionally biased region" description="Basic and acidic residues" evidence="1">
    <location>
        <begin position="46"/>
        <end position="56"/>
    </location>
</feature>
<reference evidence="2" key="1">
    <citation type="submission" date="2018-02" db="EMBL/GenBank/DDBJ databases">
        <title>Rhizophora mucronata_Transcriptome.</title>
        <authorList>
            <person name="Meera S.P."/>
            <person name="Sreeshan A."/>
            <person name="Augustine A."/>
        </authorList>
    </citation>
    <scope>NUCLEOTIDE SEQUENCE</scope>
    <source>
        <tissue evidence="2">Leaf</tissue>
    </source>
</reference>
<dbReference type="AlphaFoldDB" id="A0A2P2IH34"/>
<accession>A0A2P2IH34</accession>
<proteinExistence type="predicted"/>
<evidence type="ECO:0000256" key="1">
    <source>
        <dbReference type="SAM" id="MobiDB-lite"/>
    </source>
</evidence>
<evidence type="ECO:0000313" key="2">
    <source>
        <dbReference type="EMBL" id="MBW80525.1"/>
    </source>
</evidence>
<name>A0A2P2IH34_RHIMU</name>
<feature type="region of interest" description="Disordered" evidence="1">
    <location>
        <begin position="29"/>
        <end position="56"/>
    </location>
</feature>
<dbReference type="EMBL" id="GGEC01000042">
    <property type="protein sequence ID" value="MBW80525.1"/>
    <property type="molecule type" value="Transcribed_RNA"/>
</dbReference>
<protein>
    <submittedName>
        <fullName evidence="2">Zinc finger protein</fullName>
    </submittedName>
</protein>
<sequence>MWRQLGSCLISSLPSNSYKQTAQLSVVGSARSEKLTTGRNSRMRTAKTEWNSENRW</sequence>